<evidence type="ECO:0000313" key="3">
    <source>
        <dbReference type="EMBL" id="KAK1608958.1"/>
    </source>
</evidence>
<accession>A0AAD8VLJ8</accession>
<protein>
    <submittedName>
        <fullName evidence="3">Uncharacterized protein</fullName>
    </submittedName>
</protein>
<keyword evidence="1" id="KW-0175">Coiled coil</keyword>
<keyword evidence="4" id="KW-1185">Reference proteome</keyword>
<comment type="caution">
    <text evidence="3">The sequence shown here is derived from an EMBL/GenBank/DDBJ whole genome shotgun (WGS) entry which is preliminary data.</text>
</comment>
<evidence type="ECO:0000313" key="4">
    <source>
        <dbReference type="Proteomes" id="UP001231189"/>
    </source>
</evidence>
<feature type="region of interest" description="Disordered" evidence="2">
    <location>
        <begin position="1"/>
        <end position="77"/>
    </location>
</feature>
<sequence>MTECPPLVVAEPTSTVHDPIVEEIPEIDMEEKIPSPPASPPRANPGNTLAGSPLTTAKPTQKSLEKSPGSGFGTNDEVQYLGTQTTTADAPPNVVAKIMEPEVKVEASTYGKEPIIYSERPALEDMDLSALISEYFSRLSQHKGLEAELVTTIQKRHQLYTPLNILLFQQHVSQATQEIQQLKEQLSTETRLKAEAQEKTRNLETSLAEVKDENFSLKKDMQEHEEDWKNRLDTAEKKLAEVQKTYDSFTHLLKEIVAVVWGPRNAMNLKTPDIKLQALLTLVRQLYYGARRAIAAARGLESPPSQLREFLGQLSTIPEWMTRWELSGCRKGAMCVLALARHTIQI</sequence>
<dbReference type="SUPFAM" id="SSF57997">
    <property type="entry name" value="Tropomyosin"/>
    <property type="match status" value="1"/>
</dbReference>
<evidence type="ECO:0000256" key="2">
    <source>
        <dbReference type="SAM" id="MobiDB-lite"/>
    </source>
</evidence>
<name>A0AAD8VLJ8_LOLMU</name>
<feature type="compositionally biased region" description="Pro residues" evidence="2">
    <location>
        <begin position="34"/>
        <end position="43"/>
    </location>
</feature>
<dbReference type="EMBL" id="JAUUTY010000007">
    <property type="protein sequence ID" value="KAK1608958.1"/>
    <property type="molecule type" value="Genomic_DNA"/>
</dbReference>
<feature type="compositionally biased region" description="Polar residues" evidence="2">
    <location>
        <begin position="46"/>
        <end position="62"/>
    </location>
</feature>
<evidence type="ECO:0000256" key="1">
    <source>
        <dbReference type="SAM" id="Coils"/>
    </source>
</evidence>
<proteinExistence type="predicted"/>
<dbReference type="AlphaFoldDB" id="A0AAD8VLJ8"/>
<dbReference type="Proteomes" id="UP001231189">
    <property type="component" value="Unassembled WGS sequence"/>
</dbReference>
<feature type="coiled-coil region" evidence="1">
    <location>
        <begin position="165"/>
        <end position="252"/>
    </location>
</feature>
<gene>
    <name evidence="3" type="ORF">QYE76_032631</name>
</gene>
<reference evidence="3" key="1">
    <citation type="submission" date="2023-07" db="EMBL/GenBank/DDBJ databases">
        <title>A chromosome-level genome assembly of Lolium multiflorum.</title>
        <authorList>
            <person name="Chen Y."/>
            <person name="Copetti D."/>
            <person name="Kolliker R."/>
            <person name="Studer B."/>
        </authorList>
    </citation>
    <scope>NUCLEOTIDE SEQUENCE</scope>
    <source>
        <strain evidence="3">02402/16</strain>
        <tissue evidence="3">Leaf</tissue>
    </source>
</reference>
<organism evidence="3 4">
    <name type="scientific">Lolium multiflorum</name>
    <name type="common">Italian ryegrass</name>
    <name type="synonym">Lolium perenne subsp. multiflorum</name>
    <dbReference type="NCBI Taxonomy" id="4521"/>
    <lineage>
        <taxon>Eukaryota</taxon>
        <taxon>Viridiplantae</taxon>
        <taxon>Streptophyta</taxon>
        <taxon>Embryophyta</taxon>
        <taxon>Tracheophyta</taxon>
        <taxon>Spermatophyta</taxon>
        <taxon>Magnoliopsida</taxon>
        <taxon>Liliopsida</taxon>
        <taxon>Poales</taxon>
        <taxon>Poaceae</taxon>
        <taxon>BOP clade</taxon>
        <taxon>Pooideae</taxon>
        <taxon>Poodae</taxon>
        <taxon>Poeae</taxon>
        <taxon>Poeae Chloroplast Group 2 (Poeae type)</taxon>
        <taxon>Loliodinae</taxon>
        <taxon>Loliinae</taxon>
        <taxon>Lolium</taxon>
    </lineage>
</organism>